<name>A0A498Q9U1_9MYCO</name>
<comment type="similarity">
    <text evidence="1">Belongs to the mycobacterial PPE family.</text>
</comment>
<dbReference type="Gene3D" id="1.20.1260.20">
    <property type="entry name" value="PPE superfamily"/>
    <property type="match status" value="1"/>
</dbReference>
<evidence type="ECO:0000259" key="2">
    <source>
        <dbReference type="Pfam" id="PF00823"/>
    </source>
</evidence>
<dbReference type="InterPro" id="IPR038332">
    <property type="entry name" value="PPE_sf"/>
</dbReference>
<evidence type="ECO:0000313" key="3">
    <source>
        <dbReference type="EMBL" id="VBA41604.1"/>
    </source>
</evidence>
<dbReference type="Pfam" id="PF00823">
    <property type="entry name" value="PPE"/>
    <property type="match status" value="1"/>
</dbReference>
<proteinExistence type="inferred from homology"/>
<gene>
    <name evidence="3" type="primary">PPE2_1</name>
    <name evidence="3" type="ORF">LAUMK136_04135</name>
</gene>
<dbReference type="Proteomes" id="UP000273307">
    <property type="component" value="Unassembled WGS sequence"/>
</dbReference>
<dbReference type="RefSeq" id="WP_122497731.1">
    <property type="nucleotide sequence ID" value="NZ_UPHP01000113.1"/>
</dbReference>
<evidence type="ECO:0000256" key="1">
    <source>
        <dbReference type="ARBA" id="ARBA00010652"/>
    </source>
</evidence>
<sequence length="127" mass="12980">MASPPEVHAALLSAGPGPDSLVAAVGSWTSLAAEYANAAEHLDGLLITVETGPWQGVSAMCAMAAYAPYLDWLMQASADCSAMAHAHQEALAAYVDALAAMPTLAELSANHALHAMLTNSQYTGPAT</sequence>
<dbReference type="OrthoDB" id="4753487at2"/>
<dbReference type="EMBL" id="UPHP01000113">
    <property type="protein sequence ID" value="VBA41604.1"/>
    <property type="molecule type" value="Genomic_DNA"/>
</dbReference>
<dbReference type="InterPro" id="IPR000030">
    <property type="entry name" value="PPE_dom"/>
</dbReference>
<dbReference type="AlphaFoldDB" id="A0A498Q9U1"/>
<dbReference type="SUPFAM" id="SSF140459">
    <property type="entry name" value="PE/PPE dimer-like"/>
    <property type="match status" value="1"/>
</dbReference>
<dbReference type="GO" id="GO:0052572">
    <property type="term" value="P:response to host immune response"/>
    <property type="evidence" value="ECO:0007669"/>
    <property type="project" value="TreeGrafter"/>
</dbReference>
<organism evidence="3 4">
    <name type="scientific">Mycobacterium attenuatum</name>
    <dbReference type="NCBI Taxonomy" id="2341086"/>
    <lineage>
        <taxon>Bacteria</taxon>
        <taxon>Bacillati</taxon>
        <taxon>Actinomycetota</taxon>
        <taxon>Actinomycetes</taxon>
        <taxon>Mycobacteriales</taxon>
        <taxon>Mycobacteriaceae</taxon>
        <taxon>Mycobacterium</taxon>
    </lineage>
</organism>
<evidence type="ECO:0000313" key="4">
    <source>
        <dbReference type="Proteomes" id="UP000273307"/>
    </source>
</evidence>
<accession>A0A498Q9U1</accession>
<feature type="domain" description="PPE" evidence="2">
    <location>
        <begin position="1"/>
        <end position="125"/>
    </location>
</feature>
<dbReference type="PANTHER" id="PTHR46766:SF1">
    <property type="entry name" value="GLUTAMINE-RICH PROTEIN 2"/>
    <property type="match status" value="1"/>
</dbReference>
<dbReference type="PANTHER" id="PTHR46766">
    <property type="entry name" value="GLUTAMINE-RICH PROTEIN 2"/>
    <property type="match status" value="1"/>
</dbReference>
<keyword evidence="4" id="KW-1185">Reference proteome</keyword>
<reference evidence="3 4" key="1">
    <citation type="submission" date="2018-09" db="EMBL/GenBank/DDBJ databases">
        <authorList>
            <person name="Tagini F."/>
        </authorList>
    </citation>
    <scope>NUCLEOTIDE SEQUENCE [LARGE SCALE GENOMIC DNA]</scope>
    <source>
        <strain evidence="3 4">MK136</strain>
    </source>
</reference>
<protein>
    <submittedName>
        <fullName evidence="3">Putative PPE family protein PPE2</fullName>
    </submittedName>
</protein>